<gene>
    <name evidence="1" type="ORF">SFUL_5539</name>
</gene>
<dbReference type="EMBL" id="CP005080">
    <property type="protein sequence ID" value="AGK80427.1"/>
    <property type="molecule type" value="Genomic_DNA"/>
</dbReference>
<proteinExistence type="predicted"/>
<name>N0D522_STRMI</name>
<dbReference type="KEGG" id="sfi:SFUL_5539"/>
<dbReference type="OrthoDB" id="4302557at2"/>
<protein>
    <submittedName>
        <fullName evidence="1">Uncharacterized protein</fullName>
    </submittedName>
</protein>
<dbReference type="AlphaFoldDB" id="N0D522"/>
<evidence type="ECO:0000313" key="2">
    <source>
        <dbReference type="Proteomes" id="UP000013304"/>
    </source>
</evidence>
<dbReference type="RefSeq" id="WP_015611730.1">
    <property type="nucleotide sequence ID" value="NC_021177.1"/>
</dbReference>
<accession>N0D522</accession>
<dbReference type="HOGENOM" id="CLU_2425654_0_0_11"/>
<dbReference type="eggNOG" id="ENOG5031SJR">
    <property type="taxonomic scope" value="Bacteria"/>
</dbReference>
<organism evidence="1 2">
    <name type="scientific">Streptomyces microflavus DSM 40593</name>
    <dbReference type="NCBI Taxonomy" id="1303692"/>
    <lineage>
        <taxon>Bacteria</taxon>
        <taxon>Bacillati</taxon>
        <taxon>Actinomycetota</taxon>
        <taxon>Actinomycetes</taxon>
        <taxon>Kitasatosporales</taxon>
        <taxon>Streptomycetaceae</taxon>
        <taxon>Streptomyces</taxon>
    </lineage>
</organism>
<sequence>MRAFHRGYDPDKGRRGPEIRRLHIMRETGQFAGRQGLCGSAGWAHRTTTAVVIDPMPAEPPPGLEWCPACVGRAAENAGQLRWMAAALAAL</sequence>
<evidence type="ECO:0000313" key="1">
    <source>
        <dbReference type="EMBL" id="AGK80427.1"/>
    </source>
</evidence>
<dbReference type="Proteomes" id="UP000013304">
    <property type="component" value="Chromosome"/>
</dbReference>
<reference evidence="1 2" key="1">
    <citation type="submission" date="2013-04" db="EMBL/GenBank/DDBJ databases">
        <title>Complete genome sequence of Streptomyces fulvissimus.</title>
        <authorList>
            <person name="Myronovskyi M."/>
            <person name="Tokovenko B."/>
            <person name="Manderscheid N."/>
            <person name="Petzke L."/>
            <person name="Luzhetskyy A."/>
        </authorList>
    </citation>
    <scope>NUCLEOTIDE SEQUENCE [LARGE SCALE GENOMIC DNA]</scope>
    <source>
        <strain evidence="1 2">DSM 40593</strain>
    </source>
</reference>
<dbReference type="PATRIC" id="fig|1303692.3.peg.5564"/>